<comment type="caution">
    <text evidence="6">The sequence shown here is derived from an EMBL/GenBank/DDBJ whole genome shotgun (WGS) entry which is preliminary data.</text>
</comment>
<feature type="domain" description="Ubiquitin fusion degradation protein UFD1 N-terminal subdomain 1" evidence="4">
    <location>
        <begin position="13"/>
        <end position="110"/>
    </location>
</feature>
<dbReference type="FunFam" id="2.40.40.50:FF:000001">
    <property type="entry name" value="Ubiquitin fusion degradation protein 1 homolog"/>
    <property type="match status" value="1"/>
</dbReference>
<dbReference type="GO" id="GO:0006511">
    <property type="term" value="P:ubiquitin-dependent protein catabolic process"/>
    <property type="evidence" value="ECO:0007669"/>
    <property type="project" value="InterPro"/>
</dbReference>
<evidence type="ECO:0000256" key="3">
    <source>
        <dbReference type="ARBA" id="ARBA00071119"/>
    </source>
</evidence>
<dbReference type="AlphaFoldDB" id="A0A8J2L1X3"/>
<dbReference type="GO" id="GO:0036503">
    <property type="term" value="P:ERAD pathway"/>
    <property type="evidence" value="ECO:0007669"/>
    <property type="project" value="TreeGrafter"/>
</dbReference>
<evidence type="ECO:0000256" key="1">
    <source>
        <dbReference type="ARBA" id="ARBA00006043"/>
    </source>
</evidence>
<evidence type="ECO:0000313" key="6">
    <source>
        <dbReference type="EMBL" id="CAG7824843.1"/>
    </source>
</evidence>
<dbReference type="InterPro" id="IPR055418">
    <property type="entry name" value="UFD1_N2"/>
</dbReference>
<dbReference type="PANTHER" id="PTHR12555:SF13">
    <property type="entry name" value="UBIQUITIN RECOGNITION FACTOR IN ER-ASSOCIATED DEGRADATION PROTEIN 1"/>
    <property type="match status" value="1"/>
</dbReference>
<dbReference type="InterPro" id="IPR004854">
    <property type="entry name" value="Ufd1-like"/>
</dbReference>
<dbReference type="GO" id="GO:0034098">
    <property type="term" value="C:VCP-NPL4-UFD1 AAA ATPase complex"/>
    <property type="evidence" value="ECO:0007669"/>
    <property type="project" value="TreeGrafter"/>
</dbReference>
<dbReference type="FunFam" id="3.10.330.10:FF:000002">
    <property type="entry name" value="ubiquitin fusion degradation protein 1 homolog"/>
    <property type="match status" value="1"/>
</dbReference>
<proteinExistence type="inferred from homology"/>
<protein>
    <recommendedName>
        <fullName evidence="3">Ubiquitin fusion degradation protein 1 homolog</fullName>
    </recommendedName>
</protein>
<keyword evidence="2" id="KW-0833">Ubl conjugation pathway</keyword>
<comment type="similarity">
    <text evidence="1">Belongs to the UFD1 family.</text>
</comment>
<dbReference type="InterPro" id="IPR055417">
    <property type="entry name" value="UFD1_N1"/>
</dbReference>
<organism evidence="6 7">
    <name type="scientific">Allacma fusca</name>
    <dbReference type="NCBI Taxonomy" id="39272"/>
    <lineage>
        <taxon>Eukaryota</taxon>
        <taxon>Metazoa</taxon>
        <taxon>Ecdysozoa</taxon>
        <taxon>Arthropoda</taxon>
        <taxon>Hexapoda</taxon>
        <taxon>Collembola</taxon>
        <taxon>Symphypleona</taxon>
        <taxon>Sminthuridae</taxon>
        <taxon>Allacma</taxon>
    </lineage>
</organism>
<dbReference type="EMBL" id="CAJVCH010534205">
    <property type="protein sequence ID" value="CAG7824843.1"/>
    <property type="molecule type" value="Genomic_DNA"/>
</dbReference>
<evidence type="ECO:0000259" key="4">
    <source>
        <dbReference type="Pfam" id="PF03152"/>
    </source>
</evidence>
<keyword evidence="7" id="KW-1185">Reference proteome</keyword>
<evidence type="ECO:0000259" key="5">
    <source>
        <dbReference type="Pfam" id="PF24842"/>
    </source>
</evidence>
<sequence>MFSFFHGLPRNFHVTYQCFSVSMLPGAERQDVDNGGKIILPPSALEHLTRLNVVYPMLFKLTNRKTHRSTHCGVLEFVADDQKCYIPYWMLQNLLCEEGDLVEVESAALPVAKFSKFQPLSTDFLDITNPKAILENALRNFACLTTGDCVAIRYNEKTYELKVLETRPGNAVSIIECDMDVEFAAPEDYVEPVKPKRDENMDVGDTLHADEPDDLVSFVPFVGPGNRLDGKILDVISEAKSVSRHRRGIPDYDFEIGTIDFIRTPTANGISGKTNSKSFVPFGGSGTTIRASQKKEDN</sequence>
<dbReference type="PANTHER" id="PTHR12555">
    <property type="entry name" value="UBIQUITIN FUSION DEGRADATON PROTEIN 1"/>
    <property type="match status" value="1"/>
</dbReference>
<dbReference type="Proteomes" id="UP000708208">
    <property type="component" value="Unassembled WGS sequence"/>
</dbReference>
<feature type="domain" description="Ubiquitin fusion degradation protein UFD1 N-terminal subdomain 2" evidence="5">
    <location>
        <begin position="112"/>
        <end position="186"/>
    </location>
</feature>
<dbReference type="OrthoDB" id="422728at2759"/>
<dbReference type="GO" id="GO:0031593">
    <property type="term" value="F:polyubiquitin modification-dependent protein binding"/>
    <property type="evidence" value="ECO:0007669"/>
    <property type="project" value="TreeGrafter"/>
</dbReference>
<evidence type="ECO:0000313" key="7">
    <source>
        <dbReference type="Proteomes" id="UP000708208"/>
    </source>
</evidence>
<gene>
    <name evidence="6" type="ORF">AFUS01_LOCUS34979</name>
</gene>
<name>A0A8J2L1X3_9HEXA</name>
<evidence type="ECO:0000256" key="2">
    <source>
        <dbReference type="ARBA" id="ARBA00022786"/>
    </source>
</evidence>
<dbReference type="Pfam" id="PF24842">
    <property type="entry name" value="UFD1_N2"/>
    <property type="match status" value="1"/>
</dbReference>
<dbReference type="Pfam" id="PF03152">
    <property type="entry name" value="UFD1_N1"/>
    <property type="match status" value="1"/>
</dbReference>
<accession>A0A8J2L1X3</accession>
<reference evidence="6" key="1">
    <citation type="submission" date="2021-06" db="EMBL/GenBank/DDBJ databases">
        <authorList>
            <person name="Hodson N. C."/>
            <person name="Mongue J. A."/>
            <person name="Jaron S. K."/>
        </authorList>
    </citation>
    <scope>NUCLEOTIDE SEQUENCE</scope>
</reference>